<dbReference type="EMBL" id="FWZT01000011">
    <property type="protein sequence ID" value="SMF38159.1"/>
    <property type="molecule type" value="Genomic_DNA"/>
</dbReference>
<dbReference type="InterPro" id="IPR008207">
    <property type="entry name" value="Sig_transdc_His_kin_Hpt_dom"/>
</dbReference>
<gene>
    <name evidence="3" type="ORF">SAMN06296036_111138</name>
</gene>
<keyword evidence="1" id="KW-0597">Phosphoprotein</keyword>
<dbReference type="PROSITE" id="PS50894">
    <property type="entry name" value="HPT"/>
    <property type="match status" value="1"/>
</dbReference>
<dbReference type="Gene3D" id="1.20.120.160">
    <property type="entry name" value="HPT domain"/>
    <property type="match status" value="1"/>
</dbReference>
<evidence type="ECO:0000313" key="3">
    <source>
        <dbReference type="EMBL" id="SMF38159.1"/>
    </source>
</evidence>
<dbReference type="AlphaFoldDB" id="A0A1Y6C254"/>
<dbReference type="SUPFAM" id="SSF47226">
    <property type="entry name" value="Histidine-containing phosphotransfer domain, HPT domain"/>
    <property type="match status" value="1"/>
</dbReference>
<name>A0A1Y6C254_9BACT</name>
<evidence type="ECO:0000256" key="1">
    <source>
        <dbReference type="PROSITE-ProRule" id="PRU00110"/>
    </source>
</evidence>
<protein>
    <submittedName>
        <fullName evidence="3">Hpt domain-containing protein</fullName>
    </submittedName>
</protein>
<dbReference type="Proteomes" id="UP000192907">
    <property type="component" value="Unassembled WGS sequence"/>
</dbReference>
<evidence type="ECO:0000259" key="2">
    <source>
        <dbReference type="PROSITE" id="PS50894"/>
    </source>
</evidence>
<organism evidence="3 4">
    <name type="scientific">Pseudobacteriovorax antillogorgiicola</name>
    <dbReference type="NCBI Taxonomy" id="1513793"/>
    <lineage>
        <taxon>Bacteria</taxon>
        <taxon>Pseudomonadati</taxon>
        <taxon>Bdellovibrionota</taxon>
        <taxon>Oligoflexia</taxon>
        <taxon>Oligoflexales</taxon>
        <taxon>Pseudobacteriovoracaceae</taxon>
        <taxon>Pseudobacteriovorax</taxon>
    </lineage>
</organism>
<dbReference type="GO" id="GO:0000160">
    <property type="term" value="P:phosphorelay signal transduction system"/>
    <property type="evidence" value="ECO:0007669"/>
    <property type="project" value="InterPro"/>
</dbReference>
<feature type="modified residue" description="Phosphohistidine" evidence="1">
    <location>
        <position position="44"/>
    </location>
</feature>
<proteinExistence type="predicted"/>
<dbReference type="STRING" id="1513793.SAMN06296036_111138"/>
<evidence type="ECO:0000313" key="4">
    <source>
        <dbReference type="Proteomes" id="UP000192907"/>
    </source>
</evidence>
<feature type="domain" description="HPt" evidence="2">
    <location>
        <begin position="5"/>
        <end position="96"/>
    </location>
</feature>
<accession>A0A1Y6C254</accession>
<dbReference type="InterPro" id="IPR036641">
    <property type="entry name" value="HPT_dom_sf"/>
</dbReference>
<reference evidence="4" key="1">
    <citation type="submission" date="2017-04" db="EMBL/GenBank/DDBJ databases">
        <authorList>
            <person name="Varghese N."/>
            <person name="Submissions S."/>
        </authorList>
    </citation>
    <scope>NUCLEOTIDE SEQUENCE [LARGE SCALE GENOMIC DNA]</scope>
    <source>
        <strain evidence="4">RKEM611</strain>
    </source>
</reference>
<keyword evidence="4" id="KW-1185">Reference proteome</keyword>
<dbReference type="Pfam" id="PF01627">
    <property type="entry name" value="Hpt"/>
    <property type="match status" value="1"/>
</dbReference>
<dbReference type="RefSeq" id="WP_132320019.1">
    <property type="nucleotide sequence ID" value="NZ_FWZT01000011.1"/>
</dbReference>
<dbReference type="OrthoDB" id="5295188at2"/>
<dbReference type="GO" id="GO:0004672">
    <property type="term" value="F:protein kinase activity"/>
    <property type="evidence" value="ECO:0007669"/>
    <property type="project" value="UniProtKB-ARBA"/>
</dbReference>
<sequence>MLIEVDKELEDVFPVYIRNRQEDLMNLEISLERKDFDVLKQIGHKVAGNAAGYGLQDLGKFAKDLESSAADKKLDECQKLVVQMKDYIKGLELKFV</sequence>